<dbReference type="PANTHER" id="PTHR35007">
    <property type="entry name" value="INTEGRAL MEMBRANE PROTEIN-RELATED"/>
    <property type="match status" value="1"/>
</dbReference>
<keyword evidence="3 6" id="KW-0812">Transmembrane</keyword>
<keyword evidence="5 6" id="KW-0472">Membrane</keyword>
<comment type="caution">
    <text evidence="8">The sequence shown here is derived from an EMBL/GenBank/DDBJ whole genome shotgun (WGS) entry which is preliminary data.</text>
</comment>
<evidence type="ECO:0000256" key="3">
    <source>
        <dbReference type="ARBA" id="ARBA00022692"/>
    </source>
</evidence>
<keyword evidence="9" id="KW-1185">Reference proteome</keyword>
<gene>
    <name evidence="8" type="ORF">D4765_14330</name>
</gene>
<dbReference type="RefSeq" id="WP_136642977.1">
    <property type="nucleotide sequence ID" value="NZ_QYRT01000033.1"/>
</dbReference>
<evidence type="ECO:0000256" key="5">
    <source>
        <dbReference type="ARBA" id="ARBA00023136"/>
    </source>
</evidence>
<dbReference type="Pfam" id="PF00482">
    <property type="entry name" value="T2SSF"/>
    <property type="match status" value="1"/>
</dbReference>
<evidence type="ECO:0000256" key="4">
    <source>
        <dbReference type="ARBA" id="ARBA00022989"/>
    </source>
</evidence>
<accession>A0A4T2BPZ2</accession>
<dbReference type="OrthoDB" id="3267562at2"/>
<evidence type="ECO:0000256" key="6">
    <source>
        <dbReference type="SAM" id="Phobius"/>
    </source>
</evidence>
<evidence type="ECO:0000259" key="7">
    <source>
        <dbReference type="Pfam" id="PF00482"/>
    </source>
</evidence>
<keyword evidence="2" id="KW-1003">Cell membrane</keyword>
<feature type="transmembrane region" description="Helical" evidence="6">
    <location>
        <begin position="149"/>
        <end position="166"/>
    </location>
</feature>
<dbReference type="Proteomes" id="UP000306192">
    <property type="component" value="Unassembled WGS sequence"/>
</dbReference>
<feature type="transmembrane region" description="Helical" evidence="6">
    <location>
        <begin position="172"/>
        <end position="191"/>
    </location>
</feature>
<sequence length="328" mass="33433">MARRGGATRRGATAVGHGQVDEVAAVVQRLAVLLEAGVAPTNAWGYLAEGAGRAAVGRRGSVASAVGLIARAVQAGVAADRAIGSASKVGDPRTRQAWLVLAAAWQVASVSGAPLAVCLREVARTLLEVGEVHRSIDVALAAPIATARLMVFLPLVGIGFGALMGFDSLHTLFATPPGVACLVAGVGLLVVSRRWNSALVRAAQPKTMVAGVAVELMAVAMGGGASVDRARQVMTDALELYGLREPGAGERVDAVVELSRRAGVPAAELLRAEAAQVRRAAVTASQKRAAALSVRLMVPLGLCVLPAFMLLGVAPLLLAVITSTFSAL</sequence>
<comment type="subcellular location">
    <subcellularLocation>
        <location evidence="1">Cell membrane</location>
        <topology evidence="1">Multi-pass membrane protein</topology>
    </subcellularLocation>
</comment>
<dbReference type="AlphaFoldDB" id="A0A4T2BPZ2"/>
<dbReference type="GO" id="GO:0005886">
    <property type="term" value="C:plasma membrane"/>
    <property type="evidence" value="ECO:0007669"/>
    <property type="project" value="UniProtKB-SubCell"/>
</dbReference>
<dbReference type="InterPro" id="IPR018076">
    <property type="entry name" value="T2SS_GspF_dom"/>
</dbReference>
<proteinExistence type="predicted"/>
<dbReference type="PANTHER" id="PTHR35007:SF4">
    <property type="entry name" value="CONSERVED TRANSMEMBRANE PROTEIN-RELATED"/>
    <property type="match status" value="1"/>
</dbReference>
<keyword evidence="4 6" id="KW-1133">Transmembrane helix</keyword>
<protein>
    <recommendedName>
        <fullName evidence="7">Type II secretion system protein GspF domain-containing protein</fullName>
    </recommendedName>
</protein>
<name>A0A4T2BPZ2_9MICO</name>
<feature type="domain" description="Type II secretion system protein GspF" evidence="7">
    <location>
        <begin position="28"/>
        <end position="160"/>
    </location>
</feature>
<organism evidence="8 9">
    <name type="scientific">Subtercola vilae</name>
    <dbReference type="NCBI Taxonomy" id="2056433"/>
    <lineage>
        <taxon>Bacteria</taxon>
        <taxon>Bacillati</taxon>
        <taxon>Actinomycetota</taxon>
        <taxon>Actinomycetes</taxon>
        <taxon>Micrococcales</taxon>
        <taxon>Microbacteriaceae</taxon>
        <taxon>Subtercola</taxon>
    </lineage>
</organism>
<reference evidence="8 9" key="1">
    <citation type="journal article" date="2019" name="Microorganisms">
        <title>Systematic Affiliation and Genome Analysis of Subtercola vilae DB165(T) with Particular Emphasis on Cold Adaptation of an Isolate from a High-Altitude Cold Volcano Lake.</title>
        <authorList>
            <person name="Villalobos A.S."/>
            <person name="Wiese J."/>
            <person name="Imhoff J.F."/>
            <person name="Dorador C."/>
            <person name="Keller A."/>
            <person name="Hentschel U."/>
        </authorList>
    </citation>
    <scope>NUCLEOTIDE SEQUENCE [LARGE SCALE GENOMIC DNA]</scope>
    <source>
        <strain evidence="8 9">DB165</strain>
    </source>
</reference>
<evidence type="ECO:0000313" key="9">
    <source>
        <dbReference type="Proteomes" id="UP000306192"/>
    </source>
</evidence>
<evidence type="ECO:0000313" key="8">
    <source>
        <dbReference type="EMBL" id="TIH33695.1"/>
    </source>
</evidence>
<dbReference type="EMBL" id="QYRT01000033">
    <property type="protein sequence ID" value="TIH33695.1"/>
    <property type="molecule type" value="Genomic_DNA"/>
</dbReference>
<evidence type="ECO:0000256" key="2">
    <source>
        <dbReference type="ARBA" id="ARBA00022475"/>
    </source>
</evidence>
<evidence type="ECO:0000256" key="1">
    <source>
        <dbReference type="ARBA" id="ARBA00004651"/>
    </source>
</evidence>
<feature type="transmembrane region" description="Helical" evidence="6">
    <location>
        <begin position="296"/>
        <end position="321"/>
    </location>
</feature>